<dbReference type="InterPro" id="IPR015890">
    <property type="entry name" value="Chorismate_C"/>
</dbReference>
<feature type="domain" description="Anthranilate synthase component I N-terminal" evidence="2">
    <location>
        <begin position="8"/>
        <end position="131"/>
    </location>
</feature>
<dbReference type="SUPFAM" id="SSF56322">
    <property type="entry name" value="ADC synthase"/>
    <property type="match status" value="1"/>
</dbReference>
<dbReference type="InterPro" id="IPR005801">
    <property type="entry name" value="ADC_synthase"/>
</dbReference>
<organism evidence="3 4">
    <name type="scientific">Desulfurobacterium pacificum</name>
    <dbReference type="NCBI Taxonomy" id="240166"/>
    <lineage>
        <taxon>Bacteria</taxon>
        <taxon>Pseudomonadati</taxon>
        <taxon>Aquificota</taxon>
        <taxon>Aquificia</taxon>
        <taxon>Desulfurobacteriales</taxon>
        <taxon>Desulfurobacteriaceae</taxon>
        <taxon>Desulfurobacterium</taxon>
    </lineage>
</organism>
<feature type="domain" description="Chorismate-utilising enzyme C-terminal" evidence="1">
    <location>
        <begin position="163"/>
        <end position="416"/>
    </location>
</feature>
<dbReference type="InterPro" id="IPR019999">
    <property type="entry name" value="Anth_synth_I-like"/>
</dbReference>
<dbReference type="PANTHER" id="PTHR11236">
    <property type="entry name" value="AMINOBENZOATE/ANTHRANILATE SYNTHASE"/>
    <property type="match status" value="1"/>
</dbReference>
<dbReference type="RefSeq" id="WP_283399572.1">
    <property type="nucleotide sequence ID" value="NZ_FXUB01000001.1"/>
</dbReference>
<dbReference type="PANTHER" id="PTHR11236:SF9">
    <property type="entry name" value="ANTHRANILATE SYNTHASE COMPONENT 1"/>
    <property type="match status" value="1"/>
</dbReference>
<dbReference type="EMBL" id="FXUB01000001">
    <property type="protein sequence ID" value="SMP02537.1"/>
    <property type="molecule type" value="Genomic_DNA"/>
</dbReference>
<sequence>MKVLRLDYVNPYQVFLFLRSCGYPVHLFLDSAFVNEKTGRFSFIAIGKEEELVLKSDVGAFEKLRAFVSKLREKYIIPELPFGVFGFISYDANVFIEPSVKSGQVDDIGYPDVYFFLPETLFIFDNVEKKAWCITFSKLLEIGLISKPEGTFSAKVSNFNMTKEYFVSAVEKIKGYIAAGDTFQVNFSQRIDVDFEGDFLTLYHVLRSINPSPFSFFLDLGDIKAVSCSPERLVLKKENFVETRPIAGTRPRGRSKEEEEKLQKELLLSEKERAEHIMLVDLERNDLGRVCKYGTVEVDELMVLEKYSHVIHIVSNVKGELKEGVDEVDVIKAMFPGGTITGAPKVRTMEIIAELEPTKRALYTGSVGYIGFNGVMDFNIVIRTLLFNGGRGFLQVGAGIVWDSDPVKEYEETLHKGEALLKALSSF</sequence>
<dbReference type="PRINTS" id="PR00095">
    <property type="entry name" value="ANTSNTHASEI"/>
</dbReference>
<dbReference type="Pfam" id="PF00425">
    <property type="entry name" value="Chorismate_bind"/>
    <property type="match status" value="1"/>
</dbReference>
<evidence type="ECO:0000259" key="2">
    <source>
        <dbReference type="Pfam" id="PF04715"/>
    </source>
</evidence>
<gene>
    <name evidence="3" type="ORF">SAMN06265339_0058</name>
</gene>
<proteinExistence type="predicted"/>
<evidence type="ECO:0000313" key="3">
    <source>
        <dbReference type="EMBL" id="SMP02537.1"/>
    </source>
</evidence>
<reference evidence="3 4" key="1">
    <citation type="submission" date="2017-05" db="EMBL/GenBank/DDBJ databases">
        <authorList>
            <person name="Varghese N."/>
            <person name="Submissions S."/>
        </authorList>
    </citation>
    <scope>NUCLEOTIDE SEQUENCE [LARGE SCALE GENOMIC DNA]</scope>
    <source>
        <strain evidence="3 4">DSM 15522</strain>
    </source>
</reference>
<comment type="caution">
    <text evidence="3">The sequence shown here is derived from an EMBL/GenBank/DDBJ whole genome shotgun (WGS) entry which is preliminary data.</text>
</comment>
<dbReference type="Proteomes" id="UP001157911">
    <property type="component" value="Unassembled WGS sequence"/>
</dbReference>
<evidence type="ECO:0000313" key="4">
    <source>
        <dbReference type="Proteomes" id="UP001157911"/>
    </source>
</evidence>
<name>A0ABY1N7J8_9BACT</name>
<protein>
    <submittedName>
        <fullName evidence="3">Aminodeoxychorismate synthase, subunit I</fullName>
    </submittedName>
</protein>
<accession>A0ABY1N7J8</accession>
<dbReference type="Pfam" id="PF04715">
    <property type="entry name" value="Anth_synt_I_N"/>
    <property type="match status" value="1"/>
</dbReference>
<dbReference type="Gene3D" id="3.60.120.10">
    <property type="entry name" value="Anthranilate synthase"/>
    <property type="match status" value="1"/>
</dbReference>
<evidence type="ECO:0000259" key="1">
    <source>
        <dbReference type="Pfam" id="PF00425"/>
    </source>
</evidence>
<keyword evidence="4" id="KW-1185">Reference proteome</keyword>
<dbReference type="InterPro" id="IPR006805">
    <property type="entry name" value="Anth_synth_I_N"/>
</dbReference>